<evidence type="ECO:0000256" key="1">
    <source>
        <dbReference type="ARBA" id="ARBA00009964"/>
    </source>
</evidence>
<gene>
    <name evidence="2" type="ORF">SAMN02583745_01467</name>
</gene>
<comment type="similarity">
    <text evidence="1">Belongs to the transposase 8 family.</text>
</comment>
<dbReference type="InterPro" id="IPR051839">
    <property type="entry name" value="RD_transcriptional_regulator"/>
</dbReference>
<dbReference type="EMBL" id="FOHV01000009">
    <property type="protein sequence ID" value="SET13446.1"/>
    <property type="molecule type" value="Genomic_DNA"/>
</dbReference>
<dbReference type="STRING" id="1123402.SAMN02583745_01467"/>
<dbReference type="AlphaFoldDB" id="A0A1I0C235"/>
<dbReference type="InterPro" id="IPR002514">
    <property type="entry name" value="Transposase_8"/>
</dbReference>
<sequence>MTKKTRRVFSAEFKLECVKLVTEHNHSVQEAAQAINVSLYGLGKWVKQYKDEQTGKVAPGSAISPELVEIQKLKKEIAKLKLHNEILKKASALLMIDTLNNS</sequence>
<dbReference type="OrthoDB" id="9810995at2"/>
<name>A0A1I0C235_9GAMM</name>
<dbReference type="InterPro" id="IPR009057">
    <property type="entry name" value="Homeodomain-like_sf"/>
</dbReference>
<dbReference type="PANTHER" id="PTHR33215">
    <property type="entry name" value="PROTEIN DISTAL ANTENNA"/>
    <property type="match status" value="1"/>
</dbReference>
<organism evidence="2 3">
    <name type="scientific">Thorsellia anophelis DSM 18579</name>
    <dbReference type="NCBI Taxonomy" id="1123402"/>
    <lineage>
        <taxon>Bacteria</taxon>
        <taxon>Pseudomonadati</taxon>
        <taxon>Pseudomonadota</taxon>
        <taxon>Gammaproteobacteria</taxon>
        <taxon>Enterobacterales</taxon>
        <taxon>Thorselliaceae</taxon>
        <taxon>Thorsellia</taxon>
    </lineage>
</organism>
<dbReference type="GO" id="GO:0006313">
    <property type="term" value="P:DNA transposition"/>
    <property type="evidence" value="ECO:0007669"/>
    <property type="project" value="InterPro"/>
</dbReference>
<dbReference type="PANTHER" id="PTHR33215:SF12">
    <property type="entry name" value="TRANSPOSASE INSN FOR INSERTION SEQUENCE ELEMENT IS911A-RELATED"/>
    <property type="match status" value="1"/>
</dbReference>
<accession>A0A1I0C235</accession>
<dbReference type="Pfam" id="PF01527">
    <property type="entry name" value="HTH_Tnp_1"/>
    <property type="match status" value="1"/>
</dbReference>
<dbReference type="Gene3D" id="1.10.10.60">
    <property type="entry name" value="Homeodomain-like"/>
    <property type="match status" value="1"/>
</dbReference>
<proteinExistence type="inferred from homology"/>
<reference evidence="3" key="1">
    <citation type="submission" date="2016-10" db="EMBL/GenBank/DDBJ databases">
        <authorList>
            <person name="Varghese N."/>
            <person name="Submissions S."/>
        </authorList>
    </citation>
    <scope>NUCLEOTIDE SEQUENCE [LARGE SCALE GENOMIC DNA]</scope>
    <source>
        <strain evidence="3">DSM 18579</strain>
    </source>
</reference>
<keyword evidence="3" id="KW-1185">Reference proteome</keyword>
<evidence type="ECO:0000313" key="3">
    <source>
        <dbReference type="Proteomes" id="UP000242642"/>
    </source>
</evidence>
<dbReference type="GO" id="GO:0004803">
    <property type="term" value="F:transposase activity"/>
    <property type="evidence" value="ECO:0007669"/>
    <property type="project" value="InterPro"/>
</dbReference>
<dbReference type="GO" id="GO:0003677">
    <property type="term" value="F:DNA binding"/>
    <property type="evidence" value="ECO:0007669"/>
    <property type="project" value="InterPro"/>
</dbReference>
<dbReference type="Proteomes" id="UP000242642">
    <property type="component" value="Unassembled WGS sequence"/>
</dbReference>
<dbReference type="RefSeq" id="WP_093319164.1">
    <property type="nucleotide sequence ID" value="NZ_FOHV01000009.1"/>
</dbReference>
<protein>
    <submittedName>
        <fullName evidence="2">Transposase</fullName>
    </submittedName>
</protein>
<dbReference type="SUPFAM" id="SSF46689">
    <property type="entry name" value="Homeodomain-like"/>
    <property type="match status" value="1"/>
</dbReference>
<evidence type="ECO:0000313" key="2">
    <source>
        <dbReference type="EMBL" id="SET13446.1"/>
    </source>
</evidence>